<comment type="caution">
    <text evidence="1">The sequence shown here is derived from an EMBL/GenBank/DDBJ whole genome shotgun (WGS) entry which is preliminary data.</text>
</comment>
<keyword evidence="2" id="KW-1185">Reference proteome</keyword>
<evidence type="ECO:0000313" key="2">
    <source>
        <dbReference type="Proteomes" id="UP001552299"/>
    </source>
</evidence>
<proteinExistence type="predicted"/>
<name>A0ABD0USL7_DENTH</name>
<dbReference type="AlphaFoldDB" id="A0ABD0USL7"/>
<accession>A0ABD0USL7</accession>
<gene>
    <name evidence="1" type="ORF">M5K25_016023</name>
</gene>
<dbReference type="EMBL" id="JANQDX010000012">
    <property type="protein sequence ID" value="KAL0915594.1"/>
    <property type="molecule type" value="Genomic_DNA"/>
</dbReference>
<evidence type="ECO:0000313" key="1">
    <source>
        <dbReference type="EMBL" id="KAL0915594.1"/>
    </source>
</evidence>
<reference evidence="1 2" key="1">
    <citation type="journal article" date="2024" name="Plant Biotechnol. J.">
        <title>Dendrobium thyrsiflorum genome and its molecular insights into genes involved in important horticultural traits.</title>
        <authorList>
            <person name="Chen B."/>
            <person name="Wang J.Y."/>
            <person name="Zheng P.J."/>
            <person name="Li K.L."/>
            <person name="Liang Y.M."/>
            <person name="Chen X.F."/>
            <person name="Zhang C."/>
            <person name="Zhao X."/>
            <person name="He X."/>
            <person name="Zhang G.Q."/>
            <person name="Liu Z.J."/>
            <person name="Xu Q."/>
        </authorList>
    </citation>
    <scope>NUCLEOTIDE SEQUENCE [LARGE SCALE GENOMIC DNA]</scope>
    <source>
        <strain evidence="1">GZMU011</strain>
    </source>
</reference>
<organism evidence="1 2">
    <name type="scientific">Dendrobium thyrsiflorum</name>
    <name type="common">Pinecone-like raceme dendrobium</name>
    <name type="synonym">Orchid</name>
    <dbReference type="NCBI Taxonomy" id="117978"/>
    <lineage>
        <taxon>Eukaryota</taxon>
        <taxon>Viridiplantae</taxon>
        <taxon>Streptophyta</taxon>
        <taxon>Embryophyta</taxon>
        <taxon>Tracheophyta</taxon>
        <taxon>Spermatophyta</taxon>
        <taxon>Magnoliopsida</taxon>
        <taxon>Liliopsida</taxon>
        <taxon>Asparagales</taxon>
        <taxon>Orchidaceae</taxon>
        <taxon>Epidendroideae</taxon>
        <taxon>Malaxideae</taxon>
        <taxon>Dendrobiinae</taxon>
        <taxon>Dendrobium</taxon>
    </lineage>
</organism>
<dbReference type="Proteomes" id="UP001552299">
    <property type="component" value="Unassembled WGS sequence"/>
</dbReference>
<sequence length="140" mass="16006">MEFEKVFSERYAIGEWAESRNSQIPLGTQHIYLEDDKPSGFMEIGVDALQASRVDLKIKENSIGTKKRTLPSSSKGSAVRKKNKVSFIDRTLCEYIVMMANIVTQIADAIQSTTRVSQERKIFTEFMTELTSIPNFFERE</sequence>
<protein>
    <submittedName>
        <fullName evidence="1">Uncharacterized protein</fullName>
    </submittedName>
</protein>